<protein>
    <submittedName>
        <fullName evidence="2">Uncharacterized protein</fullName>
    </submittedName>
</protein>
<comment type="caution">
    <text evidence="2">The sequence shown here is derived from an EMBL/GenBank/DDBJ whole genome shotgun (WGS) entry which is preliminary data.</text>
</comment>
<evidence type="ECO:0000313" key="3">
    <source>
        <dbReference type="Proteomes" id="UP000187209"/>
    </source>
</evidence>
<feature type="region of interest" description="Disordered" evidence="1">
    <location>
        <begin position="382"/>
        <end position="415"/>
    </location>
</feature>
<evidence type="ECO:0000313" key="2">
    <source>
        <dbReference type="EMBL" id="OMJ77498.1"/>
    </source>
</evidence>
<dbReference type="AlphaFoldDB" id="A0A1R2BL66"/>
<keyword evidence="3" id="KW-1185">Reference proteome</keyword>
<accession>A0A1R2BL66</accession>
<dbReference type="Proteomes" id="UP000187209">
    <property type="component" value="Unassembled WGS sequence"/>
</dbReference>
<gene>
    <name evidence="2" type="ORF">SteCoe_22892</name>
</gene>
<sequence length="572" mass="65723">MGSCVSKKNHIRKQYQIIELPSFIYVNRLEKEIQEISSTKTSIIPFTSPLNIYQNSLIGYSPSGLLYIIGGIKPNNKPTKKASELNYKDQTSKTLPKFPQKITQGQIHFINNEILVINSSSISLHSLTPNADKWTYIDMIFPQEGNNKIQDFSSYVYLNYLYILGGKFSNENYNVDIYAANMVKREYVMKKISLKIPVRLTNPKCIVCNEYKIVGGGKCQDGSLNCRFYVNYDEVGTWNIVECPSYDSKDNYPVVHVGKVVLLPSYPVVVVFANETFVVFGMKQMSCQDSKDKDEEKPKSPDSLQGAYFNEVTQSQKSPEKLDGFNAEDIIESPIKIKEVEFVHRLESFSSSGSGSLILRARVLTPVNGTFRETISSFESGDSSQILSSDEESPSILLSNPENEPSHIKNTEKPNFINEKIEEKQISDINKKSEITEEFTSHKISVQRMRKTHNFNVIISYTQAKEFLNFMIEILQVKNTEKLPEKMKNFTLYEFEKMLQQFRYKLYPIDTFKIIIKALDLIFRAKKLSKKEISAFEETAGLYEKIEFVKKEKFISAVLMRVKFIVLREKQI</sequence>
<name>A0A1R2BL66_9CILI</name>
<reference evidence="2 3" key="1">
    <citation type="submission" date="2016-11" db="EMBL/GenBank/DDBJ databases">
        <title>The macronuclear genome of Stentor coeruleus: a giant cell with tiny introns.</title>
        <authorList>
            <person name="Slabodnick M."/>
            <person name="Ruby J.G."/>
            <person name="Reiff S.B."/>
            <person name="Swart E.C."/>
            <person name="Gosai S."/>
            <person name="Prabakaran S."/>
            <person name="Witkowska E."/>
            <person name="Larue G.E."/>
            <person name="Fisher S."/>
            <person name="Freeman R.M."/>
            <person name="Gunawardena J."/>
            <person name="Chu W."/>
            <person name="Stover N.A."/>
            <person name="Gregory B.D."/>
            <person name="Nowacki M."/>
            <person name="Derisi J."/>
            <person name="Roy S.W."/>
            <person name="Marshall W.F."/>
            <person name="Sood P."/>
        </authorList>
    </citation>
    <scope>NUCLEOTIDE SEQUENCE [LARGE SCALE GENOMIC DNA]</scope>
    <source>
        <strain evidence="2">WM001</strain>
    </source>
</reference>
<dbReference type="Gene3D" id="2.120.10.80">
    <property type="entry name" value="Kelch-type beta propeller"/>
    <property type="match status" value="1"/>
</dbReference>
<evidence type="ECO:0000256" key="1">
    <source>
        <dbReference type="SAM" id="MobiDB-lite"/>
    </source>
</evidence>
<dbReference type="InterPro" id="IPR015915">
    <property type="entry name" value="Kelch-typ_b-propeller"/>
</dbReference>
<organism evidence="2 3">
    <name type="scientific">Stentor coeruleus</name>
    <dbReference type="NCBI Taxonomy" id="5963"/>
    <lineage>
        <taxon>Eukaryota</taxon>
        <taxon>Sar</taxon>
        <taxon>Alveolata</taxon>
        <taxon>Ciliophora</taxon>
        <taxon>Postciliodesmatophora</taxon>
        <taxon>Heterotrichea</taxon>
        <taxon>Heterotrichida</taxon>
        <taxon>Stentoridae</taxon>
        <taxon>Stentor</taxon>
    </lineage>
</organism>
<proteinExistence type="predicted"/>
<dbReference type="EMBL" id="MPUH01000572">
    <property type="protein sequence ID" value="OMJ77498.1"/>
    <property type="molecule type" value="Genomic_DNA"/>
</dbReference>
<dbReference type="SUPFAM" id="SSF117281">
    <property type="entry name" value="Kelch motif"/>
    <property type="match status" value="1"/>
</dbReference>